<sequence>MAKKKASIPFLSLTSIVFLPWCISFTCKKGMEYWVTNWWNTKQSEIFLNIIQEKSILKKFMELEELFFLDELLKEYSETRLQILRTGIHKETIQFDQDAQRRSYLYNFALLDKYNLFHYSKWLFYSR</sequence>
<keyword evidence="2" id="KW-0813">Transport</keyword>
<evidence type="ECO:0000256" key="7">
    <source>
        <dbReference type="ARBA" id="ARBA00022781"/>
    </source>
</evidence>
<keyword evidence="3" id="KW-0050">Antiport</keyword>
<evidence type="ECO:0000313" key="13">
    <source>
        <dbReference type="EMBL" id="AFK46990.1"/>
    </source>
</evidence>
<keyword evidence="9" id="KW-1133">Transmembrane helix</keyword>
<dbReference type="GO" id="GO:0015297">
    <property type="term" value="F:antiporter activity"/>
    <property type="evidence" value="ECO:0007669"/>
    <property type="project" value="UniProtKB-KW"/>
</dbReference>
<protein>
    <submittedName>
        <fullName evidence="13">Uncharacterized protein</fullName>
    </submittedName>
</protein>
<proteinExistence type="evidence at transcript level"/>
<reference evidence="13" key="1">
    <citation type="submission" date="2012-05" db="EMBL/GenBank/DDBJ databases">
        <authorList>
            <person name="Krishnakumar V."/>
            <person name="Cheung F."/>
            <person name="Xiao Y."/>
            <person name="Chan A."/>
            <person name="Moskal W.A."/>
            <person name="Town C.D."/>
        </authorList>
    </citation>
    <scope>NUCLEOTIDE SEQUENCE</scope>
</reference>
<accession>I3T398</accession>
<evidence type="ECO:0000256" key="11">
    <source>
        <dbReference type="ARBA" id="ARBA00023136"/>
    </source>
</evidence>
<evidence type="ECO:0000256" key="6">
    <source>
        <dbReference type="ARBA" id="ARBA00022780"/>
    </source>
</evidence>
<comment type="subcellular location">
    <subcellularLocation>
        <location evidence="1">Membrane</location>
        <topology evidence="1">Multi-pass membrane protein</topology>
    </subcellularLocation>
</comment>
<keyword evidence="4" id="KW-0633">Potassium transport</keyword>
<evidence type="ECO:0000256" key="12">
    <source>
        <dbReference type="ARBA" id="ARBA00043980"/>
    </source>
</evidence>
<evidence type="ECO:0000256" key="9">
    <source>
        <dbReference type="ARBA" id="ARBA00022989"/>
    </source>
</evidence>
<dbReference type="EMBL" id="BT147196">
    <property type="protein sequence ID" value="AFK46990.1"/>
    <property type="molecule type" value="mRNA"/>
</dbReference>
<dbReference type="PANTHER" id="PTHR33650">
    <property type="entry name" value="CHLOROPLAST ENVELOPE MEMBRANE PROTEIN-RELATED"/>
    <property type="match status" value="1"/>
</dbReference>
<evidence type="ECO:0000256" key="5">
    <source>
        <dbReference type="ARBA" id="ARBA00022692"/>
    </source>
</evidence>
<comment type="similarity">
    <text evidence="12">Belongs to the CemA family.</text>
</comment>
<evidence type="ECO:0000256" key="4">
    <source>
        <dbReference type="ARBA" id="ARBA00022538"/>
    </source>
</evidence>
<evidence type="ECO:0000256" key="2">
    <source>
        <dbReference type="ARBA" id="ARBA00022448"/>
    </source>
</evidence>
<dbReference type="InterPro" id="IPR004282">
    <property type="entry name" value="CemA"/>
</dbReference>
<dbReference type="GO" id="GO:0016020">
    <property type="term" value="C:membrane"/>
    <property type="evidence" value="ECO:0007669"/>
    <property type="project" value="UniProtKB-SubCell"/>
</dbReference>
<evidence type="ECO:0000256" key="3">
    <source>
        <dbReference type="ARBA" id="ARBA00022449"/>
    </source>
</evidence>
<keyword evidence="10" id="KW-0406">Ion transport</keyword>
<organism evidence="13">
    <name type="scientific">Lotus japonicus</name>
    <name type="common">Lotus corniculatus var. japonicus</name>
    <dbReference type="NCBI Taxonomy" id="34305"/>
    <lineage>
        <taxon>Eukaryota</taxon>
        <taxon>Viridiplantae</taxon>
        <taxon>Streptophyta</taxon>
        <taxon>Embryophyta</taxon>
        <taxon>Tracheophyta</taxon>
        <taxon>Spermatophyta</taxon>
        <taxon>Magnoliopsida</taxon>
        <taxon>eudicotyledons</taxon>
        <taxon>Gunneridae</taxon>
        <taxon>Pentapetalae</taxon>
        <taxon>rosids</taxon>
        <taxon>fabids</taxon>
        <taxon>Fabales</taxon>
        <taxon>Fabaceae</taxon>
        <taxon>Papilionoideae</taxon>
        <taxon>50 kb inversion clade</taxon>
        <taxon>NPAAA clade</taxon>
        <taxon>Hologalegina</taxon>
        <taxon>robinioid clade</taxon>
        <taxon>Loteae</taxon>
        <taxon>Lotus</taxon>
    </lineage>
</organism>
<dbReference type="Pfam" id="PF03040">
    <property type="entry name" value="CemA"/>
    <property type="match status" value="1"/>
</dbReference>
<keyword evidence="6" id="KW-1001">Plastid inner membrane</keyword>
<keyword evidence="6" id="KW-0934">Plastid</keyword>
<dbReference type="AlphaFoldDB" id="I3T398"/>
<keyword evidence="7" id="KW-0375">Hydrogen ion transport</keyword>
<name>I3T398_LOTJA</name>
<evidence type="ECO:0000256" key="1">
    <source>
        <dbReference type="ARBA" id="ARBA00004141"/>
    </source>
</evidence>
<dbReference type="GO" id="GO:0006813">
    <property type="term" value="P:potassium ion transport"/>
    <property type="evidence" value="ECO:0007669"/>
    <property type="project" value="UniProtKB-KW"/>
</dbReference>
<dbReference type="PANTHER" id="PTHR33650:SF2">
    <property type="entry name" value="CHLOROPLAST ENVELOPE MEMBRANE PROTEIN"/>
    <property type="match status" value="1"/>
</dbReference>
<evidence type="ECO:0000256" key="8">
    <source>
        <dbReference type="ARBA" id="ARBA00022958"/>
    </source>
</evidence>
<keyword evidence="8" id="KW-0630">Potassium</keyword>
<evidence type="ECO:0000256" key="10">
    <source>
        <dbReference type="ARBA" id="ARBA00023065"/>
    </source>
</evidence>
<keyword evidence="5" id="KW-0812">Transmembrane</keyword>
<dbReference type="GO" id="GO:1902600">
    <property type="term" value="P:proton transmembrane transport"/>
    <property type="evidence" value="ECO:0007669"/>
    <property type="project" value="UniProtKB-KW"/>
</dbReference>
<keyword evidence="11" id="KW-0472">Membrane</keyword>